<evidence type="ECO:0000256" key="1">
    <source>
        <dbReference type="ARBA" id="ARBA00009249"/>
    </source>
</evidence>
<keyword evidence="2 4" id="KW-0450">Lipoyl</keyword>
<keyword evidence="5" id="KW-0496">Mitochondrion</keyword>
<dbReference type="PANTHER" id="PTHR11715">
    <property type="entry name" value="GLYCINE CLEAVAGE SYSTEM H PROTEIN"/>
    <property type="match status" value="1"/>
</dbReference>
<dbReference type="PANTHER" id="PTHR11715:SF3">
    <property type="entry name" value="GLYCINE CLEAVAGE SYSTEM H PROTEIN-RELATED"/>
    <property type="match status" value="1"/>
</dbReference>
<protein>
    <recommendedName>
        <fullName evidence="5">Glycine cleavage system H protein</fullName>
    </recommendedName>
</protein>
<dbReference type="GO" id="GO:0019464">
    <property type="term" value="P:glycine decarboxylation via glycine cleavage system"/>
    <property type="evidence" value="ECO:0007669"/>
    <property type="project" value="UniProtKB-UniRule"/>
</dbReference>
<accession>A0A914C9B0</accession>
<dbReference type="PROSITE" id="PS00189">
    <property type="entry name" value="LIPOYL"/>
    <property type="match status" value="1"/>
</dbReference>
<evidence type="ECO:0000313" key="7">
    <source>
        <dbReference type="Proteomes" id="UP000887540"/>
    </source>
</evidence>
<dbReference type="InterPro" id="IPR011053">
    <property type="entry name" value="Single_hybrid_motif"/>
</dbReference>
<proteinExistence type="inferred from homology"/>
<dbReference type="CDD" id="cd06848">
    <property type="entry name" value="GCS_H"/>
    <property type="match status" value="1"/>
</dbReference>
<organism evidence="7 8">
    <name type="scientific">Acrobeloides nanus</name>
    <dbReference type="NCBI Taxonomy" id="290746"/>
    <lineage>
        <taxon>Eukaryota</taxon>
        <taxon>Metazoa</taxon>
        <taxon>Ecdysozoa</taxon>
        <taxon>Nematoda</taxon>
        <taxon>Chromadorea</taxon>
        <taxon>Rhabditida</taxon>
        <taxon>Tylenchina</taxon>
        <taxon>Cephalobomorpha</taxon>
        <taxon>Cephaloboidea</taxon>
        <taxon>Cephalobidae</taxon>
        <taxon>Acrobeloides</taxon>
    </lineage>
</organism>
<dbReference type="Proteomes" id="UP000887540">
    <property type="component" value="Unplaced"/>
</dbReference>
<dbReference type="Gene3D" id="2.40.50.100">
    <property type="match status" value="1"/>
</dbReference>
<sequence>MSTLAVRNVLGLRSVNALSNVFKSFSTTVRLNDRYYTKKHEWISVKGKIGTVGISDFAQDALGDVVYVELPEKGTELTKGDTAGAIESVKAASDIYSPASGVVTERNAEVESSPGVINKSPYEKGWLFKLELKNADELKELMDEATYEKFKAQESSE</sequence>
<evidence type="ECO:0000256" key="5">
    <source>
        <dbReference type="RuleBase" id="RU364055"/>
    </source>
</evidence>
<dbReference type="Pfam" id="PF01597">
    <property type="entry name" value="GCV_H"/>
    <property type="match status" value="1"/>
</dbReference>
<dbReference type="GO" id="GO:0009249">
    <property type="term" value="P:protein lipoylation"/>
    <property type="evidence" value="ECO:0007669"/>
    <property type="project" value="TreeGrafter"/>
</dbReference>
<comment type="similarity">
    <text evidence="1 5">Belongs to the GcvH family.</text>
</comment>
<dbReference type="GO" id="GO:0005739">
    <property type="term" value="C:mitochondrion"/>
    <property type="evidence" value="ECO:0007669"/>
    <property type="project" value="UniProtKB-SubCell"/>
</dbReference>
<dbReference type="GO" id="GO:0005960">
    <property type="term" value="C:glycine cleavage complex"/>
    <property type="evidence" value="ECO:0007669"/>
    <property type="project" value="UniProtKB-UniRule"/>
</dbReference>
<dbReference type="HAMAP" id="MF_00272">
    <property type="entry name" value="GcvH"/>
    <property type="match status" value="1"/>
</dbReference>
<keyword evidence="3 5" id="KW-0809">Transit peptide</keyword>
<dbReference type="InterPro" id="IPR000089">
    <property type="entry name" value="Biotin_lipoyl"/>
</dbReference>
<keyword evidence="7" id="KW-1185">Reference proteome</keyword>
<comment type="subcellular location">
    <subcellularLocation>
        <location evidence="5">Mitochondrion</location>
    </subcellularLocation>
</comment>
<feature type="domain" description="Lipoyl-binding" evidence="6">
    <location>
        <begin position="49"/>
        <end position="131"/>
    </location>
</feature>
<dbReference type="NCBIfam" id="NF002270">
    <property type="entry name" value="PRK01202.1"/>
    <property type="match status" value="1"/>
</dbReference>
<comment type="function">
    <text evidence="5">The H protein shuttles the methylamine group of glycine from the P protein to the T protein.</text>
</comment>
<dbReference type="WBParaSite" id="ACRNAN_Path_519.g1972.t1">
    <property type="protein sequence ID" value="ACRNAN_Path_519.g1972.t1"/>
    <property type="gene ID" value="ACRNAN_Path_519.g1972"/>
</dbReference>
<evidence type="ECO:0000256" key="4">
    <source>
        <dbReference type="PIRSR" id="PIRSR617453-50"/>
    </source>
</evidence>
<dbReference type="SUPFAM" id="SSF51230">
    <property type="entry name" value="Single hybrid motif"/>
    <property type="match status" value="1"/>
</dbReference>
<dbReference type="InterPro" id="IPR003016">
    <property type="entry name" value="2-oxoA_DH_lipoyl-BS"/>
</dbReference>
<dbReference type="InterPro" id="IPR017453">
    <property type="entry name" value="GCV_H_sub"/>
</dbReference>
<evidence type="ECO:0000313" key="8">
    <source>
        <dbReference type="WBParaSite" id="ACRNAN_Path_519.g1972.t1"/>
    </source>
</evidence>
<evidence type="ECO:0000256" key="3">
    <source>
        <dbReference type="ARBA" id="ARBA00022946"/>
    </source>
</evidence>
<feature type="modified residue" description="N6-lipoyllysine" evidence="4">
    <location>
        <position position="90"/>
    </location>
</feature>
<comment type="cofactor">
    <cofactor evidence="5">
        <name>(R)-lipoate</name>
        <dbReference type="ChEBI" id="CHEBI:83088"/>
    </cofactor>
    <text evidence="5">Binds 1 lipoyl cofactor covalently.</text>
</comment>
<name>A0A914C9B0_9BILA</name>
<dbReference type="InterPro" id="IPR033753">
    <property type="entry name" value="GCV_H/Fam206"/>
</dbReference>
<reference evidence="8" key="1">
    <citation type="submission" date="2022-11" db="UniProtKB">
        <authorList>
            <consortium name="WormBaseParasite"/>
        </authorList>
    </citation>
    <scope>IDENTIFICATION</scope>
</reference>
<dbReference type="PROSITE" id="PS50968">
    <property type="entry name" value="BIOTINYL_LIPOYL"/>
    <property type="match status" value="1"/>
</dbReference>
<evidence type="ECO:0000259" key="6">
    <source>
        <dbReference type="PROSITE" id="PS50968"/>
    </source>
</evidence>
<comment type="subunit">
    <text evidence="5">The glycine cleavage system is composed of four proteins: P, T, L and H.</text>
</comment>
<evidence type="ECO:0000256" key="2">
    <source>
        <dbReference type="ARBA" id="ARBA00022823"/>
    </source>
</evidence>
<dbReference type="NCBIfam" id="TIGR00527">
    <property type="entry name" value="gcvH"/>
    <property type="match status" value="1"/>
</dbReference>
<dbReference type="AlphaFoldDB" id="A0A914C9B0"/>
<dbReference type="InterPro" id="IPR002930">
    <property type="entry name" value="GCV_H"/>
</dbReference>